<dbReference type="EMBL" id="BGZK01001789">
    <property type="protein sequence ID" value="GBP86352.1"/>
    <property type="molecule type" value="Genomic_DNA"/>
</dbReference>
<organism evidence="1 2">
    <name type="scientific">Eumeta variegata</name>
    <name type="common">Bagworm moth</name>
    <name type="synonym">Eumeta japonica</name>
    <dbReference type="NCBI Taxonomy" id="151549"/>
    <lineage>
        <taxon>Eukaryota</taxon>
        <taxon>Metazoa</taxon>
        <taxon>Ecdysozoa</taxon>
        <taxon>Arthropoda</taxon>
        <taxon>Hexapoda</taxon>
        <taxon>Insecta</taxon>
        <taxon>Pterygota</taxon>
        <taxon>Neoptera</taxon>
        <taxon>Endopterygota</taxon>
        <taxon>Lepidoptera</taxon>
        <taxon>Glossata</taxon>
        <taxon>Ditrysia</taxon>
        <taxon>Tineoidea</taxon>
        <taxon>Psychidae</taxon>
        <taxon>Oiketicinae</taxon>
        <taxon>Eumeta</taxon>
    </lineage>
</organism>
<gene>
    <name evidence="1" type="ORF">EVAR_55279_1</name>
</gene>
<reference evidence="1 2" key="1">
    <citation type="journal article" date="2019" name="Commun. Biol.">
        <title>The bagworm genome reveals a unique fibroin gene that provides high tensile strength.</title>
        <authorList>
            <person name="Kono N."/>
            <person name="Nakamura H."/>
            <person name="Ohtoshi R."/>
            <person name="Tomita M."/>
            <person name="Numata K."/>
            <person name="Arakawa K."/>
        </authorList>
    </citation>
    <scope>NUCLEOTIDE SEQUENCE [LARGE SCALE GENOMIC DNA]</scope>
</reference>
<keyword evidence="2" id="KW-1185">Reference proteome</keyword>
<sequence length="102" mass="11536">MRVFMDHGDYLLSDRIESWAQPVAQQLRADITIASNETRRRVRTDINVRCGGASWGGRESDVTSERPINGKRRRRCEIEIRRLHLPGARAPASAGAFFGSRV</sequence>
<name>A0A4C1ZG02_EUMVA</name>
<evidence type="ECO:0000313" key="1">
    <source>
        <dbReference type="EMBL" id="GBP86352.1"/>
    </source>
</evidence>
<protein>
    <submittedName>
        <fullName evidence="1">Uncharacterized protein</fullName>
    </submittedName>
</protein>
<dbReference type="AlphaFoldDB" id="A0A4C1ZG02"/>
<evidence type="ECO:0000313" key="2">
    <source>
        <dbReference type="Proteomes" id="UP000299102"/>
    </source>
</evidence>
<proteinExistence type="predicted"/>
<accession>A0A4C1ZG02</accession>
<dbReference type="Proteomes" id="UP000299102">
    <property type="component" value="Unassembled WGS sequence"/>
</dbReference>
<comment type="caution">
    <text evidence="1">The sequence shown here is derived from an EMBL/GenBank/DDBJ whole genome shotgun (WGS) entry which is preliminary data.</text>
</comment>